<dbReference type="EMBL" id="FNKH01000002">
    <property type="protein sequence ID" value="SDR04025.1"/>
    <property type="molecule type" value="Genomic_DNA"/>
</dbReference>
<gene>
    <name evidence="1" type="ORF">SAMN04489742_3633</name>
</gene>
<sequence length="81" mass="9336">MSASNTLLTPKDMAERLGIPERSVRQKVYGAVWPHRRLDLRTIRFTEDDFRTILTMSYEQPHDRAAALPEVQRAPSEKAVI</sequence>
<evidence type="ECO:0000313" key="1">
    <source>
        <dbReference type="EMBL" id="SDR04025.1"/>
    </source>
</evidence>
<dbReference type="AlphaFoldDB" id="A0A1H1FT30"/>
<dbReference type="STRING" id="37928.SAMN04489742_3633"/>
<organism evidence="1 2">
    <name type="scientific">Crystallibacter crystallopoietes</name>
    <dbReference type="NCBI Taxonomy" id="37928"/>
    <lineage>
        <taxon>Bacteria</taxon>
        <taxon>Bacillati</taxon>
        <taxon>Actinomycetota</taxon>
        <taxon>Actinomycetes</taxon>
        <taxon>Micrococcales</taxon>
        <taxon>Micrococcaceae</taxon>
        <taxon>Crystallibacter</taxon>
    </lineage>
</organism>
<evidence type="ECO:0000313" key="2">
    <source>
        <dbReference type="Proteomes" id="UP000181917"/>
    </source>
</evidence>
<name>A0A1H1FT30_9MICC</name>
<protein>
    <recommendedName>
        <fullName evidence="3">DNA binding domain-containing protein, excisionase family</fullName>
    </recommendedName>
</protein>
<keyword evidence="2" id="KW-1185">Reference proteome</keyword>
<accession>A0A1H1FT30</accession>
<evidence type="ECO:0008006" key="3">
    <source>
        <dbReference type="Google" id="ProtNLM"/>
    </source>
</evidence>
<reference evidence="1 2" key="1">
    <citation type="submission" date="2016-10" db="EMBL/GenBank/DDBJ databases">
        <authorList>
            <person name="de Groot N.N."/>
        </authorList>
    </citation>
    <scope>NUCLEOTIDE SEQUENCE [LARGE SCALE GENOMIC DNA]</scope>
    <source>
        <strain evidence="1 2">DSM 20117</strain>
    </source>
</reference>
<dbReference type="Proteomes" id="UP000181917">
    <property type="component" value="Unassembled WGS sequence"/>
</dbReference>
<proteinExistence type="predicted"/>